<dbReference type="Pfam" id="PF13349">
    <property type="entry name" value="DUF4097"/>
    <property type="match status" value="1"/>
</dbReference>
<dbReference type="Proteomes" id="UP000295444">
    <property type="component" value="Unassembled WGS sequence"/>
</dbReference>
<accession>A0A4R6S4D4</accession>
<proteinExistence type="predicted"/>
<dbReference type="AlphaFoldDB" id="A0A4R6S4D4"/>
<evidence type="ECO:0000259" key="1">
    <source>
        <dbReference type="Pfam" id="PF13349"/>
    </source>
</evidence>
<evidence type="ECO:0000313" key="3">
    <source>
        <dbReference type="Proteomes" id="UP000295444"/>
    </source>
</evidence>
<comment type="caution">
    <text evidence="2">The sequence shown here is derived from an EMBL/GenBank/DDBJ whole genome shotgun (WGS) entry which is preliminary data.</text>
</comment>
<gene>
    <name evidence="2" type="ORF">EV186_106498</name>
</gene>
<organism evidence="2 3">
    <name type="scientific">Labedaea rhizosphaerae</name>
    <dbReference type="NCBI Taxonomy" id="598644"/>
    <lineage>
        <taxon>Bacteria</taxon>
        <taxon>Bacillati</taxon>
        <taxon>Actinomycetota</taxon>
        <taxon>Actinomycetes</taxon>
        <taxon>Pseudonocardiales</taxon>
        <taxon>Pseudonocardiaceae</taxon>
        <taxon>Labedaea</taxon>
    </lineage>
</organism>
<evidence type="ECO:0000313" key="2">
    <source>
        <dbReference type="EMBL" id="TDP94104.1"/>
    </source>
</evidence>
<dbReference type="RefSeq" id="WP_133853064.1">
    <property type="nucleotide sequence ID" value="NZ_SNXZ01000006.1"/>
</dbReference>
<keyword evidence="3" id="KW-1185">Reference proteome</keyword>
<sequence>MPVYQTPEPISAVLKLVVGDTRIVASDRTDTTVDIQPRNAANNLDVRAVEETTVEFRNGTLTVKAPKPNRLWGRTGAIEVTIELPSGSAVSCQSATGDVTTEGRLGACRFKTASGDFHLGHLGGLDLDTPNGDVAVALVDGNASVSAGGTMRIDAITGTAHIKNISGDTWVGECSGEASFNTASGDIVVARAEQNVTARTAAGDIRLLDVVRGTMSMQAASGELEVGIRQGSAAWLDVNTLVGSVHSELAVADHSEGAPETVKVKARTFNGNILVHRAG</sequence>
<dbReference type="EMBL" id="SNXZ01000006">
    <property type="protein sequence ID" value="TDP94104.1"/>
    <property type="molecule type" value="Genomic_DNA"/>
</dbReference>
<dbReference type="OrthoDB" id="3252095at2"/>
<feature type="domain" description="DUF4097" evidence="1">
    <location>
        <begin position="23"/>
        <end position="249"/>
    </location>
</feature>
<dbReference type="InterPro" id="IPR025164">
    <property type="entry name" value="Toastrack_DUF4097"/>
</dbReference>
<protein>
    <submittedName>
        <fullName evidence="2">Putative adhesin</fullName>
    </submittedName>
</protein>
<reference evidence="2 3" key="1">
    <citation type="submission" date="2019-03" db="EMBL/GenBank/DDBJ databases">
        <title>Genomic Encyclopedia of Type Strains, Phase IV (KMG-IV): sequencing the most valuable type-strain genomes for metagenomic binning, comparative biology and taxonomic classification.</title>
        <authorList>
            <person name="Goeker M."/>
        </authorList>
    </citation>
    <scope>NUCLEOTIDE SEQUENCE [LARGE SCALE GENOMIC DNA]</scope>
    <source>
        <strain evidence="2 3">DSM 45361</strain>
    </source>
</reference>
<dbReference type="Gene3D" id="2.160.20.120">
    <property type="match status" value="1"/>
</dbReference>
<name>A0A4R6S4D4_LABRH</name>